<reference evidence="2 3" key="1">
    <citation type="submission" date="2024-09" db="EMBL/GenBank/DDBJ databases">
        <authorList>
            <person name="Sun Q."/>
            <person name="Mori K."/>
        </authorList>
    </citation>
    <scope>NUCLEOTIDE SEQUENCE [LARGE SCALE GENOMIC DNA]</scope>
    <source>
        <strain evidence="2 3">CICC 10874</strain>
    </source>
</reference>
<dbReference type="Pfam" id="PF17940">
    <property type="entry name" value="TetR_C_31"/>
    <property type="match status" value="1"/>
</dbReference>
<sequence>MEKTVIESTSTRSARRDQIAEAGIRIIAQRGVRALTHRAVDDEAHLPPGSTSYYARTRRALIDEIVRVLAEHSISDLEEAARGFASREGASGPVARDELVASMIEAVDALARRPDELKARCALLLELDHDEPARTTLAERSPVLRQMAQGVTDALEAAGIAATTDHAFDLMSLCDALLMRAVITGMPPQVAPILSAYVHGLADATAGSARAGARRRSGQS</sequence>
<evidence type="ECO:0000259" key="1">
    <source>
        <dbReference type="Pfam" id="PF17940"/>
    </source>
</evidence>
<dbReference type="InterPro" id="IPR041583">
    <property type="entry name" value="TetR_C_31"/>
</dbReference>
<evidence type="ECO:0000313" key="2">
    <source>
        <dbReference type="EMBL" id="MFC0674529.1"/>
    </source>
</evidence>
<protein>
    <submittedName>
        <fullName evidence="2">TetR/AcrR family transcriptional regulator</fullName>
    </submittedName>
</protein>
<dbReference type="RefSeq" id="WP_376980708.1">
    <property type="nucleotide sequence ID" value="NZ_JBHLSV010000012.1"/>
</dbReference>
<dbReference type="Gene3D" id="1.10.357.10">
    <property type="entry name" value="Tetracycline Repressor, domain 2"/>
    <property type="match status" value="1"/>
</dbReference>
<keyword evidence="3" id="KW-1185">Reference proteome</keyword>
<dbReference type="Proteomes" id="UP001589793">
    <property type="component" value="Unassembled WGS sequence"/>
</dbReference>
<gene>
    <name evidence="2" type="ORF">ACFFF6_11240</name>
</gene>
<name>A0ABV6RD88_9MICO</name>
<dbReference type="SUPFAM" id="SSF46689">
    <property type="entry name" value="Homeodomain-like"/>
    <property type="match status" value="1"/>
</dbReference>
<evidence type="ECO:0000313" key="3">
    <source>
        <dbReference type="Proteomes" id="UP001589793"/>
    </source>
</evidence>
<proteinExistence type="predicted"/>
<accession>A0ABV6RD88</accession>
<feature type="domain" description="Tetracyclin repressor-like C-terminal group 31" evidence="1">
    <location>
        <begin position="96"/>
        <end position="203"/>
    </location>
</feature>
<organism evidence="2 3">
    <name type="scientific">Brachybacterium hainanense</name>
    <dbReference type="NCBI Taxonomy" id="1541174"/>
    <lineage>
        <taxon>Bacteria</taxon>
        <taxon>Bacillati</taxon>
        <taxon>Actinomycetota</taxon>
        <taxon>Actinomycetes</taxon>
        <taxon>Micrococcales</taxon>
        <taxon>Dermabacteraceae</taxon>
        <taxon>Brachybacterium</taxon>
    </lineage>
</organism>
<dbReference type="EMBL" id="JBHLSV010000012">
    <property type="protein sequence ID" value="MFC0674529.1"/>
    <property type="molecule type" value="Genomic_DNA"/>
</dbReference>
<dbReference type="InterPro" id="IPR009057">
    <property type="entry name" value="Homeodomain-like_sf"/>
</dbReference>
<comment type="caution">
    <text evidence="2">The sequence shown here is derived from an EMBL/GenBank/DDBJ whole genome shotgun (WGS) entry which is preliminary data.</text>
</comment>